<sequence>MSTQAEPILVSVVVPTYRRPQLLERCLQALLAQDFPADAYEIIVCDDADSPQTRRQVRELAAAAGGAPALRYLAATGTRGPAAARNLGWRHARGRIIAFTDDDTIADPDWLGQGVLALRPGIQAAAGRTDMPIPEVPTDYERDAAGLTRSEFITANCFVRRGALEEVGGFDQRYTMAWREDSDLFFALLERGMEVVRAPAARVLHPLRPAPFAAGLGMQKKVMFDVLLYRKYPRLYRARVRQGPPWFYLSVALSLVAALAAAAAGYWIAAAVLGGIWLALTGYFFARRLAGVSHAPWHVAELALTSAAIPLLSIGWRLVGAARYGARFP</sequence>
<evidence type="ECO:0000256" key="2">
    <source>
        <dbReference type="ARBA" id="ARBA00022676"/>
    </source>
</evidence>
<dbReference type="SUPFAM" id="SSF53448">
    <property type="entry name" value="Nucleotide-diphospho-sugar transferases"/>
    <property type="match status" value="1"/>
</dbReference>
<feature type="transmembrane region" description="Helical" evidence="4">
    <location>
        <begin position="246"/>
        <end position="279"/>
    </location>
</feature>
<dbReference type="CDD" id="cd00761">
    <property type="entry name" value="Glyco_tranf_GTA_type"/>
    <property type="match status" value="1"/>
</dbReference>
<dbReference type="Pfam" id="PF00535">
    <property type="entry name" value="Glycos_transf_2"/>
    <property type="match status" value="1"/>
</dbReference>
<dbReference type="EMBL" id="JAUDJE010000001">
    <property type="protein sequence ID" value="MDM9557678.1"/>
    <property type="molecule type" value="Genomic_DNA"/>
</dbReference>
<dbReference type="Gene3D" id="3.90.550.10">
    <property type="entry name" value="Spore Coat Polysaccharide Biosynthesis Protein SpsA, Chain A"/>
    <property type="match status" value="1"/>
</dbReference>
<evidence type="ECO:0000256" key="3">
    <source>
        <dbReference type="ARBA" id="ARBA00022679"/>
    </source>
</evidence>
<evidence type="ECO:0000256" key="1">
    <source>
        <dbReference type="ARBA" id="ARBA00006739"/>
    </source>
</evidence>
<keyword evidence="3 6" id="KW-0808">Transferase</keyword>
<accession>A0ABT7VXM2</accession>
<evidence type="ECO:0000256" key="4">
    <source>
        <dbReference type="SAM" id="Phobius"/>
    </source>
</evidence>
<dbReference type="PANTHER" id="PTHR43179:SF12">
    <property type="entry name" value="GALACTOFURANOSYLTRANSFERASE GLFT2"/>
    <property type="match status" value="1"/>
</dbReference>
<dbReference type="PANTHER" id="PTHR43179">
    <property type="entry name" value="RHAMNOSYLTRANSFERASE WBBL"/>
    <property type="match status" value="1"/>
</dbReference>
<organism evidence="6 7">
    <name type="scientific">Bordetella petrii</name>
    <dbReference type="NCBI Taxonomy" id="94624"/>
    <lineage>
        <taxon>Bacteria</taxon>
        <taxon>Pseudomonadati</taxon>
        <taxon>Pseudomonadota</taxon>
        <taxon>Betaproteobacteria</taxon>
        <taxon>Burkholderiales</taxon>
        <taxon>Alcaligenaceae</taxon>
        <taxon>Bordetella</taxon>
    </lineage>
</organism>
<comment type="similarity">
    <text evidence="1">Belongs to the glycosyltransferase 2 family.</text>
</comment>
<dbReference type="InterPro" id="IPR001173">
    <property type="entry name" value="Glyco_trans_2-like"/>
</dbReference>
<comment type="caution">
    <text evidence="6">The sequence shown here is derived from an EMBL/GenBank/DDBJ whole genome shotgun (WGS) entry which is preliminary data.</text>
</comment>
<feature type="transmembrane region" description="Helical" evidence="4">
    <location>
        <begin position="299"/>
        <end position="319"/>
    </location>
</feature>
<evidence type="ECO:0000313" key="6">
    <source>
        <dbReference type="EMBL" id="MDM9557678.1"/>
    </source>
</evidence>
<proteinExistence type="inferred from homology"/>
<keyword evidence="4" id="KW-0812">Transmembrane</keyword>
<dbReference type="InterPro" id="IPR029044">
    <property type="entry name" value="Nucleotide-diphossugar_trans"/>
</dbReference>
<keyword evidence="2 6" id="KW-0328">Glycosyltransferase</keyword>
<evidence type="ECO:0000259" key="5">
    <source>
        <dbReference type="Pfam" id="PF00535"/>
    </source>
</evidence>
<name>A0ABT7VXM2_9BORD</name>
<evidence type="ECO:0000313" key="7">
    <source>
        <dbReference type="Proteomes" id="UP001175604"/>
    </source>
</evidence>
<dbReference type="GO" id="GO:0016757">
    <property type="term" value="F:glycosyltransferase activity"/>
    <property type="evidence" value="ECO:0007669"/>
    <property type="project" value="UniProtKB-KW"/>
</dbReference>
<dbReference type="RefSeq" id="WP_289784168.1">
    <property type="nucleotide sequence ID" value="NZ_JAUDJE010000001.1"/>
</dbReference>
<dbReference type="EC" id="2.4.-.-" evidence="6"/>
<keyword evidence="4" id="KW-1133">Transmembrane helix</keyword>
<protein>
    <submittedName>
        <fullName evidence="6">Glycosyltransferase family A protein</fullName>
        <ecNumber evidence="6">2.4.-.-</ecNumber>
    </submittedName>
</protein>
<keyword evidence="7" id="KW-1185">Reference proteome</keyword>
<gene>
    <name evidence="6" type="ORF">QUC21_01505</name>
</gene>
<reference evidence="6" key="1">
    <citation type="submission" date="2023-06" db="EMBL/GenBank/DDBJ databases">
        <title>full genome analysis of Phenantherene degrader P3.</title>
        <authorList>
            <person name="Akbar A."/>
            <person name="Rahmeh R."/>
            <person name="Kishk M."/>
        </authorList>
    </citation>
    <scope>NUCLEOTIDE SEQUENCE</scope>
    <source>
        <strain evidence="6">P3</strain>
    </source>
</reference>
<keyword evidence="4" id="KW-0472">Membrane</keyword>
<dbReference type="Proteomes" id="UP001175604">
    <property type="component" value="Unassembled WGS sequence"/>
</dbReference>
<feature type="domain" description="Glycosyltransferase 2-like" evidence="5">
    <location>
        <begin position="11"/>
        <end position="140"/>
    </location>
</feature>